<evidence type="ECO:0000313" key="6">
    <source>
        <dbReference type="EMBL" id="ELT98451.1"/>
    </source>
</evidence>
<dbReference type="SUPFAM" id="SSF47473">
    <property type="entry name" value="EF-hand"/>
    <property type="match status" value="1"/>
</dbReference>
<dbReference type="Gene3D" id="1.10.238.10">
    <property type="entry name" value="EF-hand"/>
    <property type="match status" value="1"/>
</dbReference>
<evidence type="ECO:0000256" key="1">
    <source>
        <dbReference type="ARBA" id="ARBA00022723"/>
    </source>
</evidence>
<gene>
    <name evidence="6" type="ORF">CAPTEDRAFT_225273</name>
</gene>
<feature type="compositionally biased region" description="Basic residues" evidence="3">
    <location>
        <begin position="189"/>
        <end position="198"/>
    </location>
</feature>
<dbReference type="InterPro" id="IPR028846">
    <property type="entry name" value="Recoverin"/>
</dbReference>
<dbReference type="HOGENOM" id="CLU_1300731_0_0_1"/>
<protein>
    <recommendedName>
        <fullName evidence="5">EF-hand domain-containing protein</fullName>
    </recommendedName>
</protein>
<accession>R7U450</accession>
<keyword evidence="1" id="KW-0479">Metal-binding</keyword>
<dbReference type="Proteomes" id="UP000014760">
    <property type="component" value="Unassembled WGS sequence"/>
</dbReference>
<feature type="transmembrane region" description="Helical" evidence="4">
    <location>
        <begin position="141"/>
        <end position="160"/>
    </location>
</feature>
<keyword evidence="4" id="KW-0472">Membrane</keyword>
<dbReference type="PROSITE" id="PS50222">
    <property type="entry name" value="EF_HAND_2"/>
    <property type="match status" value="1"/>
</dbReference>
<dbReference type="OrthoDB" id="191686at2759"/>
<organism evidence="6">
    <name type="scientific">Capitella teleta</name>
    <name type="common">Polychaete worm</name>
    <dbReference type="NCBI Taxonomy" id="283909"/>
    <lineage>
        <taxon>Eukaryota</taxon>
        <taxon>Metazoa</taxon>
        <taxon>Spiralia</taxon>
        <taxon>Lophotrochozoa</taxon>
        <taxon>Annelida</taxon>
        <taxon>Polychaeta</taxon>
        <taxon>Sedentaria</taxon>
        <taxon>Scolecida</taxon>
        <taxon>Capitellidae</taxon>
        <taxon>Capitella</taxon>
    </lineage>
</organism>
<dbReference type="InterPro" id="IPR011992">
    <property type="entry name" value="EF-hand-dom_pair"/>
</dbReference>
<dbReference type="GO" id="GO:0005509">
    <property type="term" value="F:calcium ion binding"/>
    <property type="evidence" value="ECO:0007669"/>
    <property type="project" value="InterPro"/>
</dbReference>
<reference evidence="7" key="3">
    <citation type="submission" date="2015-06" db="UniProtKB">
        <authorList>
            <consortium name="EnsemblMetazoa"/>
        </authorList>
    </citation>
    <scope>IDENTIFICATION</scope>
</reference>
<keyword evidence="8" id="KW-1185">Reference proteome</keyword>
<dbReference type="EMBL" id="AMQN01002048">
    <property type="status" value="NOT_ANNOTATED_CDS"/>
    <property type="molecule type" value="Genomic_DNA"/>
</dbReference>
<dbReference type="InterPro" id="IPR002048">
    <property type="entry name" value="EF_hand_dom"/>
</dbReference>
<keyword evidence="4" id="KW-1133">Transmembrane helix</keyword>
<keyword evidence="2" id="KW-0677">Repeat</keyword>
<evidence type="ECO:0000313" key="8">
    <source>
        <dbReference type="Proteomes" id="UP000014760"/>
    </source>
</evidence>
<reference evidence="8" key="1">
    <citation type="submission" date="2012-12" db="EMBL/GenBank/DDBJ databases">
        <authorList>
            <person name="Hellsten U."/>
            <person name="Grimwood J."/>
            <person name="Chapman J.A."/>
            <person name="Shapiro H."/>
            <person name="Aerts A."/>
            <person name="Otillar R.P."/>
            <person name="Terry A.Y."/>
            <person name="Boore J.L."/>
            <person name="Simakov O."/>
            <person name="Marletaz F."/>
            <person name="Cho S.-J."/>
            <person name="Edsinger-Gonzales E."/>
            <person name="Havlak P."/>
            <person name="Kuo D.-H."/>
            <person name="Larsson T."/>
            <person name="Lv J."/>
            <person name="Arendt D."/>
            <person name="Savage R."/>
            <person name="Osoegawa K."/>
            <person name="de Jong P."/>
            <person name="Lindberg D.R."/>
            <person name="Seaver E.C."/>
            <person name="Weisblat D.A."/>
            <person name="Putnam N.H."/>
            <person name="Grigoriev I.V."/>
            <person name="Rokhsar D.S."/>
        </authorList>
    </citation>
    <scope>NUCLEOTIDE SEQUENCE</scope>
    <source>
        <strain evidence="8">I ESC-2004</strain>
    </source>
</reference>
<keyword evidence="4" id="KW-0812">Transmembrane</keyword>
<evidence type="ECO:0000256" key="2">
    <source>
        <dbReference type="ARBA" id="ARBA00022737"/>
    </source>
</evidence>
<evidence type="ECO:0000313" key="7">
    <source>
        <dbReference type="EnsemblMetazoa" id="CapteP225273"/>
    </source>
</evidence>
<dbReference type="EMBL" id="KB307920">
    <property type="protein sequence ID" value="ELT98451.1"/>
    <property type="molecule type" value="Genomic_DNA"/>
</dbReference>
<evidence type="ECO:0000256" key="3">
    <source>
        <dbReference type="SAM" id="MobiDB-lite"/>
    </source>
</evidence>
<feature type="compositionally biased region" description="Basic and acidic residues" evidence="3">
    <location>
        <begin position="199"/>
        <end position="212"/>
    </location>
</feature>
<dbReference type="STRING" id="283909.R7U450"/>
<name>R7U450_CAPTE</name>
<evidence type="ECO:0000259" key="5">
    <source>
        <dbReference type="PROSITE" id="PS50222"/>
    </source>
</evidence>
<dbReference type="AlphaFoldDB" id="R7U450"/>
<reference evidence="6 8" key="2">
    <citation type="journal article" date="2013" name="Nature">
        <title>Insights into bilaterian evolution from three spiralian genomes.</title>
        <authorList>
            <person name="Simakov O."/>
            <person name="Marletaz F."/>
            <person name="Cho S.J."/>
            <person name="Edsinger-Gonzales E."/>
            <person name="Havlak P."/>
            <person name="Hellsten U."/>
            <person name="Kuo D.H."/>
            <person name="Larsson T."/>
            <person name="Lv J."/>
            <person name="Arendt D."/>
            <person name="Savage R."/>
            <person name="Osoegawa K."/>
            <person name="de Jong P."/>
            <person name="Grimwood J."/>
            <person name="Chapman J.A."/>
            <person name="Shapiro H."/>
            <person name="Aerts A."/>
            <person name="Otillar R.P."/>
            <person name="Terry A.Y."/>
            <person name="Boore J.L."/>
            <person name="Grigoriev I.V."/>
            <person name="Lindberg D.R."/>
            <person name="Seaver E.C."/>
            <person name="Weisblat D.A."/>
            <person name="Putnam N.H."/>
            <person name="Rokhsar D.S."/>
        </authorList>
    </citation>
    <scope>NUCLEOTIDE SEQUENCE</scope>
    <source>
        <strain evidence="6 8">I ESC-2004</strain>
    </source>
</reference>
<sequence>MGNHLSHGLQQNGIAVLRKETQFSVGEISDMYRQYRMDTSDLTMTPQYFIDMYAPVYSHGHPENQRIFSTFDKKKDGHVNFHEFLTAPDIHFKGTVEMKQGLVCDVIDHRQKGAVDIDAIKEVIEVLEGLNAGVLPDDFQFIDALYCIILHYIALYCIILRNHLNHWWRQLTCDEKRLCVSRNIVRPRTTSRRGRHPRRPDAVRNETPADRH</sequence>
<evidence type="ECO:0000256" key="4">
    <source>
        <dbReference type="SAM" id="Phobius"/>
    </source>
</evidence>
<proteinExistence type="predicted"/>
<feature type="domain" description="EF-hand" evidence="5">
    <location>
        <begin position="65"/>
        <end position="94"/>
    </location>
</feature>
<dbReference type="PRINTS" id="PR00450">
    <property type="entry name" value="RECOVERIN"/>
</dbReference>
<dbReference type="PANTHER" id="PTHR23055">
    <property type="entry name" value="CALCIUM BINDING PROTEINS"/>
    <property type="match status" value="1"/>
</dbReference>
<dbReference type="EnsemblMetazoa" id="CapteT225273">
    <property type="protein sequence ID" value="CapteP225273"/>
    <property type="gene ID" value="CapteG225273"/>
</dbReference>
<feature type="region of interest" description="Disordered" evidence="3">
    <location>
        <begin position="189"/>
        <end position="212"/>
    </location>
</feature>